<reference evidence="2 3" key="1">
    <citation type="journal article" date="2016" name="Front. Microbiol.">
        <title>Genome and transcriptome sequences reveal the specific parasitism of the nematophagous Purpureocillium lilacinum 36-1.</title>
        <authorList>
            <person name="Xie J."/>
            <person name="Li S."/>
            <person name="Mo C."/>
            <person name="Xiao X."/>
            <person name="Peng D."/>
            <person name="Wang G."/>
            <person name="Xiao Y."/>
        </authorList>
    </citation>
    <scope>NUCLEOTIDE SEQUENCE [LARGE SCALE GENOMIC DNA]</scope>
    <source>
        <strain evidence="2 3">36-1</strain>
    </source>
</reference>
<dbReference type="EMBL" id="LCWV01000011">
    <property type="protein sequence ID" value="PWI69635.1"/>
    <property type="molecule type" value="Genomic_DNA"/>
</dbReference>
<feature type="compositionally biased region" description="Polar residues" evidence="1">
    <location>
        <begin position="1"/>
        <end position="11"/>
    </location>
</feature>
<organism evidence="2 3">
    <name type="scientific">Purpureocillium lilacinum</name>
    <name type="common">Paecilomyces lilacinus</name>
    <dbReference type="NCBI Taxonomy" id="33203"/>
    <lineage>
        <taxon>Eukaryota</taxon>
        <taxon>Fungi</taxon>
        <taxon>Dikarya</taxon>
        <taxon>Ascomycota</taxon>
        <taxon>Pezizomycotina</taxon>
        <taxon>Sordariomycetes</taxon>
        <taxon>Hypocreomycetidae</taxon>
        <taxon>Hypocreales</taxon>
        <taxon>Ophiocordycipitaceae</taxon>
        <taxon>Purpureocillium</taxon>
    </lineage>
</organism>
<feature type="region of interest" description="Disordered" evidence="1">
    <location>
        <begin position="1"/>
        <end position="86"/>
    </location>
</feature>
<dbReference type="Proteomes" id="UP000245956">
    <property type="component" value="Unassembled WGS sequence"/>
</dbReference>
<name>A0A2U3E535_PURLI</name>
<feature type="region of interest" description="Disordered" evidence="1">
    <location>
        <begin position="119"/>
        <end position="190"/>
    </location>
</feature>
<evidence type="ECO:0000256" key="1">
    <source>
        <dbReference type="SAM" id="MobiDB-lite"/>
    </source>
</evidence>
<feature type="compositionally biased region" description="Polar residues" evidence="1">
    <location>
        <begin position="29"/>
        <end position="38"/>
    </location>
</feature>
<evidence type="ECO:0000313" key="2">
    <source>
        <dbReference type="EMBL" id="PWI69635.1"/>
    </source>
</evidence>
<comment type="caution">
    <text evidence="2">The sequence shown here is derived from an EMBL/GenBank/DDBJ whole genome shotgun (WGS) entry which is preliminary data.</text>
</comment>
<evidence type="ECO:0000313" key="3">
    <source>
        <dbReference type="Proteomes" id="UP000245956"/>
    </source>
</evidence>
<dbReference type="AlphaFoldDB" id="A0A2U3E535"/>
<proteinExistence type="predicted"/>
<feature type="compositionally biased region" description="Basic and acidic residues" evidence="1">
    <location>
        <begin position="180"/>
        <end position="190"/>
    </location>
</feature>
<gene>
    <name evidence="2" type="ORF">PCL_00547</name>
</gene>
<sequence>MESGSRWTAAQGTEHPLLKPLDSGPDRNVQPSKVLPTQSRHRLRRGWGGLPLSDLTRGASRQSAKPKVAPEGERTPGKSCSGSRPAWRGLVYPLRRQPTHPWTHPMCKRGRRARQHNFHLASNPPRPLRAEPTTTHHLPFPFPRAREHPAPPPPISRSRPSSQRAFVETFGAPATVELTRGFHTEPSARP</sequence>
<protein>
    <submittedName>
        <fullName evidence="2">Uncharacterized protein</fullName>
    </submittedName>
</protein>
<accession>A0A2U3E535</accession>